<dbReference type="PANTHER" id="PTHR12203">
    <property type="entry name" value="KDEL LYS-ASP-GLU-LEU CONTAINING - RELATED"/>
    <property type="match status" value="1"/>
</dbReference>
<dbReference type="EMBL" id="RZUL01000003">
    <property type="protein sequence ID" value="RVT41027.1"/>
    <property type="molecule type" value="Genomic_DNA"/>
</dbReference>
<dbReference type="InterPro" id="IPR051091">
    <property type="entry name" value="O-Glucosyltr/Glycosyltrsf_90"/>
</dbReference>
<keyword evidence="4" id="KW-1185">Reference proteome</keyword>
<gene>
    <name evidence="3" type="ORF">ENE74_11295</name>
</gene>
<dbReference type="GO" id="GO:0016740">
    <property type="term" value="F:transferase activity"/>
    <property type="evidence" value="ECO:0007669"/>
    <property type="project" value="UniProtKB-KW"/>
</dbReference>
<evidence type="ECO:0000313" key="3">
    <source>
        <dbReference type="EMBL" id="RVT41027.1"/>
    </source>
</evidence>
<dbReference type="Proteomes" id="UP000282977">
    <property type="component" value="Unassembled WGS sequence"/>
</dbReference>
<sequence length="445" mass="49716">MEHRTDLARLLFGDDHPDALAHADGDGDSLRKAVFAHPLNRDAQVAHYRLSKTLSHEDIENLRPLFLLNDTAVHVGRSLHSALADYAESCLDCAAAVGFLDAFESALPVEGPDGLWGKMAHEGGIIRAMASFRNGQVERMLKVRVEFVRPPSTEHVLNELAEFTINGSGATCRLMTGLPSVYAPRLLATFPFIIPYLERCDLDGAFDVSLGDEAVLGRVLGFSSQLEQFLVPDIMFVASQGYAEARTTYAQAAPWHQRLDRAYWRGTDTGVFRYRNIDDAPRVAVAKLALRHPDILDAKITDVEPRPDRDAKRAYYESECLIGDGEPQSKILDYKYQVDIDGNTNTWSGLFLKLLTGSPVLKVKSELGFKQWYYDLLVPWENYVPVEPDLSDLIEKINWLRDNPTQAHRIGNAGRQLANSIDFHNAMIAGSNAVEKLVQVNKRLK</sequence>
<proteinExistence type="predicted"/>
<feature type="domain" description="Glycosyl transferase CAP10" evidence="2">
    <location>
        <begin position="198"/>
        <end position="436"/>
    </location>
</feature>
<dbReference type="RefSeq" id="WP_127691023.1">
    <property type="nucleotide sequence ID" value="NZ_RZUL01000003.1"/>
</dbReference>
<organism evidence="3 4">
    <name type="scientific">Sphingobium algorifonticola</name>
    <dbReference type="NCBI Taxonomy" id="2008318"/>
    <lineage>
        <taxon>Bacteria</taxon>
        <taxon>Pseudomonadati</taxon>
        <taxon>Pseudomonadota</taxon>
        <taxon>Alphaproteobacteria</taxon>
        <taxon>Sphingomonadales</taxon>
        <taxon>Sphingomonadaceae</taxon>
        <taxon>Sphingobium</taxon>
    </lineage>
</organism>
<accession>A0A437J7K6</accession>
<protein>
    <recommendedName>
        <fullName evidence="2">Glycosyl transferase CAP10 domain-containing protein</fullName>
    </recommendedName>
</protein>
<name>A0A437J7K6_9SPHN</name>
<evidence type="ECO:0000313" key="4">
    <source>
        <dbReference type="Proteomes" id="UP000282977"/>
    </source>
</evidence>
<dbReference type="InterPro" id="IPR006598">
    <property type="entry name" value="CAP10"/>
</dbReference>
<dbReference type="SMART" id="SM00672">
    <property type="entry name" value="CAP10"/>
    <property type="match status" value="1"/>
</dbReference>
<dbReference type="OrthoDB" id="9778870at2"/>
<comment type="caution">
    <text evidence="3">The sequence shown here is derived from an EMBL/GenBank/DDBJ whole genome shotgun (WGS) entry which is preliminary data.</text>
</comment>
<dbReference type="PANTHER" id="PTHR12203:SF35">
    <property type="entry name" value="PROTEIN O-GLUCOSYLTRANSFERASE 1"/>
    <property type="match status" value="1"/>
</dbReference>
<evidence type="ECO:0000256" key="1">
    <source>
        <dbReference type="ARBA" id="ARBA00022679"/>
    </source>
</evidence>
<evidence type="ECO:0000259" key="2">
    <source>
        <dbReference type="SMART" id="SM00672"/>
    </source>
</evidence>
<keyword evidence="1" id="KW-0808">Transferase</keyword>
<dbReference type="Pfam" id="PF05686">
    <property type="entry name" value="Glyco_transf_90"/>
    <property type="match status" value="1"/>
</dbReference>
<reference evidence="3 4" key="1">
    <citation type="submission" date="2019-01" db="EMBL/GenBank/DDBJ databases">
        <authorList>
            <person name="Chen W.-M."/>
        </authorList>
    </citation>
    <scope>NUCLEOTIDE SEQUENCE [LARGE SCALE GENOMIC DNA]</scope>
    <source>
        <strain evidence="3 4">TLA-22</strain>
    </source>
</reference>
<dbReference type="AlphaFoldDB" id="A0A437J7K6"/>